<evidence type="ECO:0000259" key="5">
    <source>
        <dbReference type="Pfam" id="PF00370"/>
    </source>
</evidence>
<evidence type="ECO:0000256" key="3">
    <source>
        <dbReference type="ARBA" id="ARBA00022777"/>
    </source>
</evidence>
<dbReference type="AlphaFoldDB" id="A0A0D4CJZ8"/>
<proteinExistence type="inferred from homology"/>
<evidence type="ECO:0000313" key="7">
    <source>
        <dbReference type="EMBL" id="AJT50448.1"/>
    </source>
</evidence>
<dbReference type="InterPro" id="IPR018483">
    <property type="entry name" value="Carb_kinase_FGGY_CS"/>
</dbReference>
<dbReference type="SUPFAM" id="SSF53067">
    <property type="entry name" value="Actin-like ATPase domain"/>
    <property type="match status" value="2"/>
</dbReference>
<dbReference type="Proteomes" id="UP000003645">
    <property type="component" value="Chromosome"/>
</dbReference>
<dbReference type="InterPro" id="IPR000577">
    <property type="entry name" value="Carb_kinase_FGGY"/>
</dbReference>
<gene>
    <name evidence="7" type="ORF">LBLM1_04900</name>
</gene>
<comment type="similarity">
    <text evidence="1 4">Belongs to the FGGY kinase family.</text>
</comment>
<dbReference type="Pfam" id="PF02782">
    <property type="entry name" value="FGGY_C"/>
    <property type="match status" value="1"/>
</dbReference>
<dbReference type="GO" id="GO:0016301">
    <property type="term" value="F:kinase activity"/>
    <property type="evidence" value="ECO:0007669"/>
    <property type="project" value="UniProtKB-KW"/>
</dbReference>
<sequence length="507" mass="54985">MNYLIGVDVGTTSTKAVLFDEKAQVLDSYKELYQLYRDGNGMAEQNPDDLTAAVEKVIHDAAERAKSLGGQVLAVSFSNANQSVILLDKNHQRLTRAMTWADTRAREVAAKLKATPDGADIYAQTGTPIHPMSPLTKLMWLKQTQPEKMAAAAYVADIKSYLFWKLFGKFRVDISTASCTGFFNMHTQDWDDEILKLTGITRSQLPEIVDGTTKETGLTPAAKQATGLDDETPFVYGAFDGALSNLGVGATRQDTVAITIGTSAAVRVATDHPVVDPEQRLFCYSIDRQRWVVGGPLNNGGDVFQWAANHLVDSSAAKSEDKSVYDVANEVIASVPAGAHGLLFHPFLGGERAPLWDANARGSFFGLNPLHTRADMLRAVMEGICMNIATVYDAVCDLVGKPASVTATGGFARSEVWKQMLADVLDVAVNIPESYESGCLGAVTMAMKSLGMIDDLDAVQDLIGSVGAYQPEQATVRVYQKYLPLFKQVEGLLKPAYSTIARLQQEN</sequence>
<dbReference type="STRING" id="1130798.LBLM1_04900"/>
<dbReference type="InterPro" id="IPR018484">
    <property type="entry name" value="FGGY_N"/>
</dbReference>
<dbReference type="Pfam" id="PF00370">
    <property type="entry name" value="FGGY_N"/>
    <property type="match status" value="1"/>
</dbReference>
<dbReference type="GO" id="GO:0005975">
    <property type="term" value="P:carbohydrate metabolic process"/>
    <property type="evidence" value="ECO:0007669"/>
    <property type="project" value="InterPro"/>
</dbReference>
<dbReference type="EMBL" id="CP011013">
    <property type="protein sequence ID" value="AJT50448.1"/>
    <property type="molecule type" value="Genomic_DNA"/>
</dbReference>
<dbReference type="GO" id="GO:0016773">
    <property type="term" value="F:phosphotransferase activity, alcohol group as acceptor"/>
    <property type="evidence" value="ECO:0007669"/>
    <property type="project" value="InterPro"/>
</dbReference>
<dbReference type="InterPro" id="IPR043129">
    <property type="entry name" value="ATPase_NBD"/>
</dbReference>
<evidence type="ECO:0000256" key="2">
    <source>
        <dbReference type="ARBA" id="ARBA00022679"/>
    </source>
</evidence>
<dbReference type="PIRSF" id="PIRSF000538">
    <property type="entry name" value="GlpK"/>
    <property type="match status" value="1"/>
</dbReference>
<dbReference type="InterPro" id="IPR018485">
    <property type="entry name" value="FGGY_C"/>
</dbReference>
<dbReference type="HOGENOM" id="CLU_009281_3_2_9"/>
<reference evidence="7 8" key="1">
    <citation type="journal article" date="2012" name="J. Bacteriol.">
        <title>Genome sequence of Lactobacillus mucosae LM1, isolated from piglet feces.</title>
        <authorList>
            <person name="Lee J.H."/>
            <person name="Valeriano V.D."/>
            <person name="Shin Y.R."/>
            <person name="Chae J.P."/>
            <person name="Kim G.B."/>
            <person name="Ham J.S."/>
            <person name="Chun J."/>
            <person name="Kang D.K."/>
        </authorList>
    </citation>
    <scope>NUCLEOTIDE SEQUENCE [LARGE SCALE GENOMIC DNA]</scope>
    <source>
        <strain evidence="7 8">LM1</strain>
    </source>
</reference>
<evidence type="ECO:0000256" key="1">
    <source>
        <dbReference type="ARBA" id="ARBA00009156"/>
    </source>
</evidence>
<dbReference type="PROSITE" id="PS00445">
    <property type="entry name" value="FGGY_KINASES_2"/>
    <property type="match status" value="1"/>
</dbReference>
<dbReference type="KEGG" id="lmu:LBLM1_04900"/>
<dbReference type="OrthoDB" id="9805576at2"/>
<evidence type="ECO:0000313" key="8">
    <source>
        <dbReference type="Proteomes" id="UP000003645"/>
    </source>
</evidence>
<keyword evidence="8" id="KW-1185">Reference proteome</keyword>
<name>A0A0D4CJZ8_LIMMU</name>
<dbReference type="PANTHER" id="PTHR43095">
    <property type="entry name" value="SUGAR KINASE"/>
    <property type="match status" value="1"/>
</dbReference>
<keyword evidence="3 4" id="KW-0418">Kinase</keyword>
<accession>A0A0D4CJZ8</accession>
<dbReference type="InterPro" id="IPR050406">
    <property type="entry name" value="FGGY_Carb_Kinase"/>
</dbReference>
<evidence type="ECO:0000256" key="4">
    <source>
        <dbReference type="RuleBase" id="RU003733"/>
    </source>
</evidence>
<dbReference type="Gene3D" id="3.30.420.40">
    <property type="match status" value="2"/>
</dbReference>
<organism evidence="7 8">
    <name type="scientific">Limosilactobacillus mucosae LM1</name>
    <dbReference type="NCBI Taxonomy" id="1130798"/>
    <lineage>
        <taxon>Bacteria</taxon>
        <taxon>Bacillati</taxon>
        <taxon>Bacillota</taxon>
        <taxon>Bacilli</taxon>
        <taxon>Lactobacillales</taxon>
        <taxon>Lactobacillaceae</taxon>
        <taxon>Limosilactobacillus</taxon>
    </lineage>
</organism>
<dbReference type="CDD" id="cd07770">
    <property type="entry name" value="ASKHA_NBD_FGGY_GntK"/>
    <property type="match status" value="1"/>
</dbReference>
<feature type="domain" description="Carbohydrate kinase FGGY N-terminal" evidence="5">
    <location>
        <begin position="3"/>
        <end position="247"/>
    </location>
</feature>
<dbReference type="RefSeq" id="WP_006499863.1">
    <property type="nucleotide sequence ID" value="NZ_CP011013.1"/>
</dbReference>
<feature type="domain" description="Carbohydrate kinase FGGY C-terminal" evidence="6">
    <location>
        <begin position="257"/>
        <end position="448"/>
    </location>
</feature>
<dbReference type="PANTHER" id="PTHR43095:SF2">
    <property type="entry name" value="GLUCONOKINASE"/>
    <property type="match status" value="1"/>
</dbReference>
<protein>
    <submittedName>
        <fullName evidence="7">Gluconokinase</fullName>
    </submittedName>
</protein>
<keyword evidence="2 4" id="KW-0808">Transferase</keyword>
<evidence type="ECO:0000259" key="6">
    <source>
        <dbReference type="Pfam" id="PF02782"/>
    </source>
</evidence>